<dbReference type="AlphaFoldDB" id="A0A6S6UEK2"/>
<sequence length="156" mass="18036">MPLIKIETLIQAPIQRCFDLSRSIDLHQISMEHTNEKAIAGRTSGLIQLGEQVTWQARHFGLTQKLTVQITAFDAPYFFADEMLKGAFQSFRHEHHFKASASATLMTDRFEFEAPLGVLGQIANRLFLTKYMKRLLQERNKTIQKIAESERWKEVL</sequence>
<protein>
    <submittedName>
        <fullName evidence="1">Cell division protein</fullName>
    </submittedName>
</protein>
<dbReference type="InterPro" id="IPR023393">
    <property type="entry name" value="START-like_dom_sf"/>
</dbReference>
<organism evidence="1">
    <name type="scientific">uncultured Aureispira sp</name>
    <dbReference type="NCBI Taxonomy" id="1331704"/>
    <lineage>
        <taxon>Bacteria</taxon>
        <taxon>Pseudomonadati</taxon>
        <taxon>Bacteroidota</taxon>
        <taxon>Saprospiria</taxon>
        <taxon>Saprospirales</taxon>
        <taxon>Saprospiraceae</taxon>
        <taxon>Aureispira</taxon>
        <taxon>environmental samples</taxon>
    </lineage>
</organism>
<evidence type="ECO:0000313" key="1">
    <source>
        <dbReference type="EMBL" id="CAA6830318.1"/>
    </source>
</evidence>
<name>A0A6S6UEK2_9BACT</name>
<dbReference type="Gene3D" id="3.30.530.20">
    <property type="match status" value="1"/>
</dbReference>
<dbReference type="SUPFAM" id="SSF55961">
    <property type="entry name" value="Bet v1-like"/>
    <property type="match status" value="1"/>
</dbReference>
<dbReference type="CDD" id="cd07820">
    <property type="entry name" value="SRPBCC_3"/>
    <property type="match status" value="1"/>
</dbReference>
<dbReference type="GO" id="GO:0051301">
    <property type="term" value="P:cell division"/>
    <property type="evidence" value="ECO:0007669"/>
    <property type="project" value="UniProtKB-KW"/>
</dbReference>
<proteinExistence type="predicted"/>
<reference evidence="1" key="1">
    <citation type="submission" date="2020-01" db="EMBL/GenBank/DDBJ databases">
        <authorList>
            <person name="Meier V. D."/>
            <person name="Meier V D."/>
        </authorList>
    </citation>
    <scope>NUCLEOTIDE SEQUENCE</scope>
    <source>
        <strain evidence="1">HLG_WM_MAG_10</strain>
    </source>
</reference>
<gene>
    <name evidence="1" type="ORF">HELGO_WM27253</name>
</gene>
<dbReference type="EMBL" id="CACVAQ010000547">
    <property type="protein sequence ID" value="CAA6830318.1"/>
    <property type="molecule type" value="Genomic_DNA"/>
</dbReference>
<accession>A0A6S6UEK2</accession>
<keyword evidence="1" id="KW-0131">Cell cycle</keyword>
<keyword evidence="1" id="KW-0132">Cell division</keyword>